<dbReference type="AlphaFoldDB" id="A0A0A9DEJ5"/>
<dbReference type="EMBL" id="GBRH01215738">
    <property type="protein sequence ID" value="JAD82157.1"/>
    <property type="molecule type" value="Transcribed_RNA"/>
</dbReference>
<organism evidence="1">
    <name type="scientific">Arundo donax</name>
    <name type="common">Giant reed</name>
    <name type="synonym">Donax arundinaceus</name>
    <dbReference type="NCBI Taxonomy" id="35708"/>
    <lineage>
        <taxon>Eukaryota</taxon>
        <taxon>Viridiplantae</taxon>
        <taxon>Streptophyta</taxon>
        <taxon>Embryophyta</taxon>
        <taxon>Tracheophyta</taxon>
        <taxon>Spermatophyta</taxon>
        <taxon>Magnoliopsida</taxon>
        <taxon>Liliopsida</taxon>
        <taxon>Poales</taxon>
        <taxon>Poaceae</taxon>
        <taxon>PACMAD clade</taxon>
        <taxon>Arundinoideae</taxon>
        <taxon>Arundineae</taxon>
        <taxon>Arundo</taxon>
    </lineage>
</organism>
<sequence length="135" mass="15358">MPLLVVAGGGTLLKIRPHRPLSLKRMWFTWMMATMMIQSLLDQLMLRCLTKGSRDEVKIYYPSRTDPEAVELTYSDMKCLEPEEYLKSPVINFAFSTSRNQDLTETCTCFTHISIANLRKHYPECSASCGDGGEV</sequence>
<proteinExistence type="predicted"/>
<protein>
    <submittedName>
        <fullName evidence="1">Uncharacterized protein</fullName>
    </submittedName>
</protein>
<name>A0A0A9DEJ5_ARUDO</name>
<reference evidence="1" key="2">
    <citation type="journal article" date="2015" name="Data Brief">
        <title>Shoot transcriptome of the giant reed, Arundo donax.</title>
        <authorList>
            <person name="Barrero R.A."/>
            <person name="Guerrero F.D."/>
            <person name="Moolhuijzen P."/>
            <person name="Goolsby J.A."/>
            <person name="Tidwell J."/>
            <person name="Bellgard S.E."/>
            <person name="Bellgard M.I."/>
        </authorList>
    </citation>
    <scope>NUCLEOTIDE SEQUENCE</scope>
    <source>
        <tissue evidence="1">Shoot tissue taken approximately 20 cm above the soil surface</tissue>
    </source>
</reference>
<reference evidence="1" key="1">
    <citation type="submission" date="2014-09" db="EMBL/GenBank/DDBJ databases">
        <authorList>
            <person name="Magalhaes I.L.F."/>
            <person name="Oliveira U."/>
            <person name="Santos F.R."/>
            <person name="Vidigal T.H.D.A."/>
            <person name="Brescovit A.D."/>
            <person name="Santos A.J."/>
        </authorList>
    </citation>
    <scope>NUCLEOTIDE SEQUENCE</scope>
    <source>
        <tissue evidence="1">Shoot tissue taken approximately 20 cm above the soil surface</tissue>
    </source>
</reference>
<accession>A0A0A9DEJ5</accession>
<evidence type="ECO:0000313" key="1">
    <source>
        <dbReference type="EMBL" id="JAD82157.1"/>
    </source>
</evidence>
<dbReference type="Gene3D" id="1.10.418.20">
    <property type="match status" value="1"/>
</dbReference>